<dbReference type="InterPro" id="IPR001128">
    <property type="entry name" value="Cyt_P450"/>
</dbReference>
<comment type="cofactor">
    <cofactor evidence="1">
        <name>heme</name>
        <dbReference type="ChEBI" id="CHEBI:30413"/>
    </cofactor>
</comment>
<dbReference type="EMBL" id="BJCL01000003">
    <property type="protein sequence ID" value="GCL62677.1"/>
    <property type="molecule type" value="Genomic_DNA"/>
</dbReference>
<dbReference type="PROSITE" id="PS00086">
    <property type="entry name" value="CYTOCHROME_P450"/>
    <property type="match status" value="1"/>
</dbReference>
<dbReference type="GO" id="GO:0020037">
    <property type="term" value="F:heme binding"/>
    <property type="evidence" value="ECO:0007669"/>
    <property type="project" value="InterPro"/>
</dbReference>
<dbReference type="OrthoDB" id="9764248at2"/>
<keyword evidence="1 2" id="KW-0349">Heme</keyword>
<reference evidence="4" key="1">
    <citation type="submission" date="2019-03" db="EMBL/GenBank/DDBJ databases">
        <title>Aquabacterium pictum sp.nov., the first bacteriochlorophyll a-containing freshwater bacterium in the genus Aquabacterium of the class Betaproteobacteria.</title>
        <authorList>
            <person name="Hirose S."/>
            <person name="Tank M."/>
            <person name="Hara E."/>
            <person name="Tamaki H."/>
            <person name="Takaichi S."/>
            <person name="Haruta S."/>
            <person name="Hanada S."/>
        </authorList>
    </citation>
    <scope>NUCLEOTIDE SEQUENCE [LARGE SCALE GENOMIC DNA]</scope>
    <source>
        <strain evidence="4">W35</strain>
    </source>
</reference>
<dbReference type="InterPro" id="IPR002401">
    <property type="entry name" value="Cyt_P450_E_grp-I"/>
</dbReference>
<keyword evidence="2" id="KW-0503">Monooxygenase</keyword>
<keyword evidence="2" id="KW-0560">Oxidoreductase</keyword>
<evidence type="ECO:0000256" key="2">
    <source>
        <dbReference type="RuleBase" id="RU000461"/>
    </source>
</evidence>
<dbReference type="GO" id="GO:0004497">
    <property type="term" value="F:monooxygenase activity"/>
    <property type="evidence" value="ECO:0007669"/>
    <property type="project" value="UniProtKB-KW"/>
</dbReference>
<name>A0A480AQW5_9BURK</name>
<dbReference type="Gene3D" id="1.10.630.10">
    <property type="entry name" value="Cytochrome P450"/>
    <property type="match status" value="1"/>
</dbReference>
<comment type="caution">
    <text evidence="3">The sequence shown here is derived from an EMBL/GenBank/DDBJ whole genome shotgun (WGS) entry which is preliminary data.</text>
</comment>
<dbReference type="PRINTS" id="PR00385">
    <property type="entry name" value="P450"/>
</dbReference>
<gene>
    <name evidence="3" type="ORF">AQPW35_17580</name>
</gene>
<keyword evidence="1 2" id="KW-0479">Metal-binding</keyword>
<sequence>MSPDTATATAPAVRRFDDLPGPRGLPVVGNLLQIQPQRLHLQMEQWCRQYGPVFRMQLGPRRAVVFGDHTLVQATLRDRPDGFRRTSRLREIVEEMGLPVGVFNATGDTWRAQRRMVMHGFDPGHVRRYFPSLQGVAQRLVARWQQAAAGQSAIDLQADLMRYTVDTIAGLAFGASVNTLQSDDDVIQQHLDQIFPAITRRVFAPLPTWRWFPSQADRDLQRSLVAVKAAVDGFITQARDRLAAEPDRRTQPQNLLEAMLTAADEPGSGIDDSQVAGNVLTMLLAGEDTTANTIAWMIHLLWEHPLTLALATEEVRRVCGRSALPTLEMVEQLDYVEACCHETMRLKPVAPLMPQQALRDCVVGGVQITTGMIVFGLMRVDSVSDAHVPQAAQFQPQRWLAEGNPGQAASAAKRISMPFGAGPRICPGRYLALLEMKMAMAVLLQHFDIAGVATDDGQPPVEQLNFTMTPVGLRMRLQARDPASA</sequence>
<dbReference type="RefSeq" id="WP_137732419.1">
    <property type="nucleotide sequence ID" value="NZ_BJCL01000003.1"/>
</dbReference>
<evidence type="ECO:0000313" key="3">
    <source>
        <dbReference type="EMBL" id="GCL62677.1"/>
    </source>
</evidence>
<evidence type="ECO:0000313" key="4">
    <source>
        <dbReference type="Proteomes" id="UP000301751"/>
    </source>
</evidence>
<keyword evidence="1 2" id="KW-0408">Iron</keyword>
<dbReference type="PRINTS" id="PR00463">
    <property type="entry name" value="EP450I"/>
</dbReference>
<dbReference type="GO" id="GO:0005506">
    <property type="term" value="F:iron ion binding"/>
    <property type="evidence" value="ECO:0007669"/>
    <property type="project" value="InterPro"/>
</dbReference>
<dbReference type="InterPro" id="IPR036396">
    <property type="entry name" value="Cyt_P450_sf"/>
</dbReference>
<dbReference type="PANTHER" id="PTHR24301:SF2">
    <property type="entry name" value="THROMBOXANE-A SYNTHASE"/>
    <property type="match status" value="1"/>
</dbReference>
<dbReference type="AlphaFoldDB" id="A0A480AQW5"/>
<keyword evidence="4" id="KW-1185">Reference proteome</keyword>
<proteinExistence type="inferred from homology"/>
<dbReference type="GO" id="GO:0016705">
    <property type="term" value="F:oxidoreductase activity, acting on paired donors, with incorporation or reduction of molecular oxygen"/>
    <property type="evidence" value="ECO:0007669"/>
    <property type="project" value="InterPro"/>
</dbReference>
<protein>
    <submittedName>
        <fullName evidence="3">Cytochrome P450</fullName>
    </submittedName>
</protein>
<dbReference type="SUPFAM" id="SSF48264">
    <property type="entry name" value="Cytochrome P450"/>
    <property type="match status" value="1"/>
</dbReference>
<comment type="similarity">
    <text evidence="2">Belongs to the cytochrome P450 family.</text>
</comment>
<organism evidence="3 4">
    <name type="scientific">Pseudaquabacterium pictum</name>
    <dbReference type="NCBI Taxonomy" id="2315236"/>
    <lineage>
        <taxon>Bacteria</taxon>
        <taxon>Pseudomonadati</taxon>
        <taxon>Pseudomonadota</taxon>
        <taxon>Betaproteobacteria</taxon>
        <taxon>Burkholderiales</taxon>
        <taxon>Sphaerotilaceae</taxon>
        <taxon>Pseudaquabacterium</taxon>
    </lineage>
</organism>
<dbReference type="PANTHER" id="PTHR24301">
    <property type="entry name" value="THROMBOXANE-A SYNTHASE"/>
    <property type="match status" value="1"/>
</dbReference>
<dbReference type="Pfam" id="PF00067">
    <property type="entry name" value="p450"/>
    <property type="match status" value="1"/>
</dbReference>
<accession>A0A480AQW5</accession>
<evidence type="ECO:0000256" key="1">
    <source>
        <dbReference type="PIRSR" id="PIRSR602401-1"/>
    </source>
</evidence>
<feature type="binding site" description="axial binding residue" evidence="1">
    <location>
        <position position="426"/>
    </location>
    <ligand>
        <name>heme</name>
        <dbReference type="ChEBI" id="CHEBI:30413"/>
    </ligand>
    <ligandPart>
        <name>Fe</name>
        <dbReference type="ChEBI" id="CHEBI:18248"/>
    </ligandPart>
</feature>
<dbReference type="InterPro" id="IPR017972">
    <property type="entry name" value="Cyt_P450_CS"/>
</dbReference>
<dbReference type="Proteomes" id="UP000301751">
    <property type="component" value="Unassembled WGS sequence"/>
</dbReference>